<accession>A0ABS0PXP9</accession>
<feature type="transmembrane region" description="Helical" evidence="1">
    <location>
        <begin position="38"/>
        <end position="58"/>
    </location>
</feature>
<keyword evidence="1" id="KW-0812">Transmembrane</keyword>
<dbReference type="EMBL" id="JACCHP010000025">
    <property type="protein sequence ID" value="MBH5401943.1"/>
    <property type="molecule type" value="Genomic_DNA"/>
</dbReference>
<dbReference type="Proteomes" id="UP000807370">
    <property type="component" value="Unassembled WGS sequence"/>
</dbReference>
<gene>
    <name evidence="2" type="ORF">HZZ13_29740</name>
</gene>
<protein>
    <submittedName>
        <fullName evidence="2">Uncharacterized protein</fullName>
    </submittedName>
</protein>
<proteinExistence type="predicted"/>
<name>A0ABS0PXP9_9BRAD</name>
<organism evidence="2 3">
    <name type="scientific">Bradyrhizobium agreste</name>
    <dbReference type="NCBI Taxonomy" id="2751811"/>
    <lineage>
        <taxon>Bacteria</taxon>
        <taxon>Pseudomonadati</taxon>
        <taxon>Pseudomonadota</taxon>
        <taxon>Alphaproteobacteria</taxon>
        <taxon>Hyphomicrobiales</taxon>
        <taxon>Nitrobacteraceae</taxon>
        <taxon>Bradyrhizobium</taxon>
    </lineage>
</organism>
<dbReference type="RefSeq" id="WP_197963068.1">
    <property type="nucleotide sequence ID" value="NZ_JACCHP010000025.1"/>
</dbReference>
<keyword evidence="1" id="KW-0472">Membrane</keyword>
<evidence type="ECO:0000313" key="3">
    <source>
        <dbReference type="Proteomes" id="UP000807370"/>
    </source>
</evidence>
<keyword evidence="3" id="KW-1185">Reference proteome</keyword>
<reference evidence="2 3" key="1">
    <citation type="submission" date="2020-07" db="EMBL/GenBank/DDBJ databases">
        <title>Bradyrhizobium diversity isolated from nodules of indigenous legumes of Western Australia.</title>
        <authorList>
            <person name="Klepa M.S."/>
        </authorList>
    </citation>
    <scope>NUCLEOTIDE SEQUENCE [LARGE SCALE GENOMIC DNA]</scope>
    <source>
        <strain evidence="2 3">CNPSo 4010</strain>
    </source>
</reference>
<sequence>MYMPSISAGALVLLALTGTALAFQMIRLRRSRHTVFDGGILLCLGLLAAAALPLLPWAELAEEALDQAVAALRILEVTYVILML</sequence>
<evidence type="ECO:0000313" key="2">
    <source>
        <dbReference type="EMBL" id="MBH5401943.1"/>
    </source>
</evidence>
<keyword evidence="1" id="KW-1133">Transmembrane helix</keyword>
<comment type="caution">
    <text evidence="2">The sequence shown here is derived from an EMBL/GenBank/DDBJ whole genome shotgun (WGS) entry which is preliminary data.</text>
</comment>
<evidence type="ECO:0000256" key="1">
    <source>
        <dbReference type="SAM" id="Phobius"/>
    </source>
</evidence>